<dbReference type="EMBL" id="LKET01000035">
    <property type="protein sequence ID" value="KPU43772.1"/>
    <property type="molecule type" value="Genomic_DNA"/>
</dbReference>
<feature type="transmembrane region" description="Helical" evidence="1">
    <location>
        <begin position="139"/>
        <end position="156"/>
    </location>
</feature>
<keyword evidence="4" id="KW-1185">Reference proteome</keyword>
<dbReference type="Proteomes" id="UP000050326">
    <property type="component" value="Unassembled WGS sequence"/>
</dbReference>
<keyword evidence="1" id="KW-1133">Transmembrane helix</keyword>
<dbReference type="STRING" id="36849.OXPF_26320"/>
<accession>A0A0P9AEN1</accession>
<evidence type="ECO:0000313" key="3">
    <source>
        <dbReference type="EMBL" id="KPU43772.1"/>
    </source>
</evidence>
<reference evidence="3 4" key="1">
    <citation type="submission" date="2015-09" db="EMBL/GenBank/DDBJ databases">
        <title>Genome sequence of Oxobacter pfennigii DSM 3222.</title>
        <authorList>
            <person name="Poehlein A."/>
            <person name="Bengelsdorf F.R."/>
            <person name="Schiel-Bengelsdorf B."/>
            <person name="Duerre P."/>
            <person name="Daniel R."/>
        </authorList>
    </citation>
    <scope>NUCLEOTIDE SEQUENCE [LARGE SCALE GENOMIC DNA]</scope>
    <source>
        <strain evidence="3 4">DSM 3222</strain>
    </source>
</reference>
<evidence type="ECO:0000256" key="1">
    <source>
        <dbReference type="SAM" id="Phobius"/>
    </source>
</evidence>
<evidence type="ECO:0000313" key="4">
    <source>
        <dbReference type="Proteomes" id="UP000050326"/>
    </source>
</evidence>
<dbReference type="RefSeq" id="WP_054875662.1">
    <property type="nucleotide sequence ID" value="NZ_LKET01000035.1"/>
</dbReference>
<gene>
    <name evidence="3" type="ORF">OXPF_26320</name>
</gene>
<evidence type="ECO:0008006" key="5">
    <source>
        <dbReference type="Google" id="ProtNLM"/>
    </source>
</evidence>
<sequence>MGKIKYTLMTVLFYVLLTNSAYAEGISSNDLIDKAKEYDGKEVIYTGEVIGDVMKRGDYAWINVFDGNNSIGLWIPYSDGQKISIAGSYSHKGDIVRARGIFNRACSQHGGEPDIHIERLEILEKGYKNARVINTSKKYIASALLVMSLGLTIFIYKRHL</sequence>
<comment type="caution">
    <text evidence="3">The sequence shown here is derived from an EMBL/GenBank/DDBJ whole genome shotgun (WGS) entry which is preliminary data.</text>
</comment>
<organism evidence="3 4">
    <name type="scientific">Oxobacter pfennigii</name>
    <dbReference type="NCBI Taxonomy" id="36849"/>
    <lineage>
        <taxon>Bacteria</taxon>
        <taxon>Bacillati</taxon>
        <taxon>Bacillota</taxon>
        <taxon>Clostridia</taxon>
        <taxon>Eubacteriales</taxon>
        <taxon>Clostridiaceae</taxon>
        <taxon>Oxobacter</taxon>
    </lineage>
</organism>
<protein>
    <recommendedName>
        <fullName evidence="5">DNA-binding protein</fullName>
    </recommendedName>
</protein>
<dbReference type="AlphaFoldDB" id="A0A0P9AEN1"/>
<proteinExistence type="predicted"/>
<keyword evidence="2" id="KW-0732">Signal</keyword>
<dbReference type="OrthoDB" id="1758039at2"/>
<name>A0A0P9AEN1_9CLOT</name>
<keyword evidence="1" id="KW-0472">Membrane</keyword>
<feature type="chain" id="PRO_5039408826" description="DNA-binding protein" evidence="2">
    <location>
        <begin position="24"/>
        <end position="160"/>
    </location>
</feature>
<keyword evidence="1" id="KW-0812">Transmembrane</keyword>
<evidence type="ECO:0000256" key="2">
    <source>
        <dbReference type="SAM" id="SignalP"/>
    </source>
</evidence>
<feature type="signal peptide" evidence="2">
    <location>
        <begin position="1"/>
        <end position="23"/>
    </location>
</feature>